<dbReference type="EMBL" id="JADGIZ020000004">
    <property type="protein sequence ID" value="KAL2919100.1"/>
    <property type="molecule type" value="Genomic_DNA"/>
</dbReference>
<dbReference type="Pfam" id="PF10032">
    <property type="entry name" value="Pho88"/>
    <property type="match status" value="1"/>
</dbReference>
<evidence type="ECO:0000313" key="4">
    <source>
        <dbReference type="Proteomes" id="UP001527925"/>
    </source>
</evidence>
<organism evidence="3 4">
    <name type="scientific">Polyrhizophydium stewartii</name>
    <dbReference type="NCBI Taxonomy" id="2732419"/>
    <lineage>
        <taxon>Eukaryota</taxon>
        <taxon>Fungi</taxon>
        <taxon>Fungi incertae sedis</taxon>
        <taxon>Chytridiomycota</taxon>
        <taxon>Chytridiomycota incertae sedis</taxon>
        <taxon>Chytridiomycetes</taxon>
        <taxon>Rhizophydiales</taxon>
        <taxon>Rhizophydiales incertae sedis</taxon>
        <taxon>Polyrhizophydium</taxon>
    </lineage>
</organism>
<comment type="caution">
    <text evidence="3">The sequence shown here is derived from an EMBL/GenBank/DDBJ whole genome shotgun (WGS) entry which is preliminary data.</text>
</comment>
<dbReference type="Proteomes" id="UP001527925">
    <property type="component" value="Unassembled WGS sequence"/>
</dbReference>
<sequence length="189" mass="21152">MSSLNQTFINIGIVLAAVQVANYFKLDAPENTLYIRIAYAASQAAVFACIAYIYTRIRAKKDKTELIYNESKFPFSSTPPETIRSTVGAYDEEQVRSLVTQNLTTVAVLLFITFRFGYLRPLVIQSVMALRQISTTPLFRVHILGEAATGDLARPWKGTGTSSQTPGPTKKELKAKERKEAKKRLNRLD</sequence>
<dbReference type="PANTHER" id="PTHR28112:SF1">
    <property type="entry name" value="SRP-INDEPENDENT TARGETING PROTEIN 3"/>
    <property type="match status" value="1"/>
</dbReference>
<evidence type="ECO:0000256" key="1">
    <source>
        <dbReference type="SAM" id="MobiDB-lite"/>
    </source>
</evidence>
<reference evidence="3 4" key="1">
    <citation type="submission" date="2023-09" db="EMBL/GenBank/DDBJ databases">
        <title>Pangenome analysis of Batrachochytrium dendrobatidis and related Chytrids.</title>
        <authorList>
            <person name="Yacoub M.N."/>
            <person name="Stajich J.E."/>
            <person name="James T.Y."/>
        </authorList>
    </citation>
    <scope>NUCLEOTIDE SEQUENCE [LARGE SCALE GENOMIC DNA]</scope>
    <source>
        <strain evidence="3 4">JEL0888</strain>
    </source>
</reference>
<feature type="compositionally biased region" description="Basic and acidic residues" evidence="1">
    <location>
        <begin position="169"/>
        <end position="180"/>
    </location>
</feature>
<dbReference type="PANTHER" id="PTHR28112">
    <property type="entry name" value="SRP-INDEPENDENT TARGETING PROTEIN 3"/>
    <property type="match status" value="1"/>
</dbReference>
<keyword evidence="4" id="KW-1185">Reference proteome</keyword>
<keyword evidence="2" id="KW-0472">Membrane</keyword>
<name>A0ABR4NHU1_9FUNG</name>
<proteinExistence type="predicted"/>
<keyword evidence="2" id="KW-1133">Transmembrane helix</keyword>
<keyword evidence="2" id="KW-0812">Transmembrane</keyword>
<protein>
    <submittedName>
        <fullName evidence="3">Phosphate transporter (Pho88)</fullName>
    </submittedName>
</protein>
<evidence type="ECO:0000256" key="2">
    <source>
        <dbReference type="SAM" id="Phobius"/>
    </source>
</evidence>
<evidence type="ECO:0000313" key="3">
    <source>
        <dbReference type="EMBL" id="KAL2919100.1"/>
    </source>
</evidence>
<accession>A0ABR4NHU1</accession>
<gene>
    <name evidence="3" type="primary">PHO88</name>
    <name evidence="3" type="ORF">HK105_201370</name>
</gene>
<dbReference type="InterPro" id="IPR012098">
    <property type="entry name" value="SND3_fun"/>
</dbReference>
<feature type="region of interest" description="Disordered" evidence="1">
    <location>
        <begin position="154"/>
        <end position="189"/>
    </location>
</feature>
<feature type="transmembrane region" description="Helical" evidence="2">
    <location>
        <begin position="36"/>
        <end position="54"/>
    </location>
</feature>
<feature type="compositionally biased region" description="Low complexity" evidence="1">
    <location>
        <begin position="158"/>
        <end position="168"/>
    </location>
</feature>